<keyword evidence="3" id="KW-0378">Hydrolase</keyword>
<dbReference type="GO" id="GO:0016052">
    <property type="term" value="P:carbohydrate catabolic process"/>
    <property type="evidence" value="ECO:0007669"/>
    <property type="project" value="TreeGrafter"/>
</dbReference>
<protein>
    <submittedName>
        <fullName evidence="3">Glycosyl hydrolase</fullName>
    </submittedName>
</protein>
<gene>
    <name evidence="3" type="ORF">BFS05_03765</name>
</gene>
<feature type="compositionally biased region" description="Low complexity" evidence="2">
    <location>
        <begin position="175"/>
        <end position="184"/>
    </location>
</feature>
<evidence type="ECO:0000313" key="4">
    <source>
        <dbReference type="Proteomes" id="UP000236146"/>
    </source>
</evidence>
<dbReference type="OrthoDB" id="287365at2"/>
<evidence type="ECO:0000313" key="3">
    <source>
        <dbReference type="EMBL" id="PNS43180.1"/>
    </source>
</evidence>
<dbReference type="PANTHER" id="PTHR34135:SF2">
    <property type="entry name" value="LYSOZYME"/>
    <property type="match status" value="1"/>
</dbReference>
<name>A0A2K1SUF4_GARVA</name>
<dbReference type="GO" id="GO:0009253">
    <property type="term" value="P:peptidoglycan catabolic process"/>
    <property type="evidence" value="ECO:0007669"/>
    <property type="project" value="InterPro"/>
</dbReference>
<feature type="region of interest" description="Disordered" evidence="2">
    <location>
        <begin position="155"/>
        <end position="198"/>
    </location>
</feature>
<dbReference type="GO" id="GO:0016998">
    <property type="term" value="P:cell wall macromolecule catabolic process"/>
    <property type="evidence" value="ECO:0007669"/>
    <property type="project" value="InterPro"/>
</dbReference>
<dbReference type="Proteomes" id="UP000236146">
    <property type="component" value="Unassembled WGS sequence"/>
</dbReference>
<comment type="caution">
    <text evidence="3">The sequence shown here is derived from an EMBL/GenBank/DDBJ whole genome shotgun (WGS) entry which is preliminary data.</text>
</comment>
<dbReference type="Pfam" id="PF01183">
    <property type="entry name" value="Glyco_hydro_25"/>
    <property type="match status" value="1"/>
</dbReference>
<dbReference type="PROSITE" id="PS51904">
    <property type="entry name" value="GLYCOSYL_HYDROL_F25_2"/>
    <property type="match status" value="1"/>
</dbReference>
<dbReference type="InterPro" id="IPR017853">
    <property type="entry name" value="GH"/>
</dbReference>
<dbReference type="EMBL" id="MNLH01000003">
    <property type="protein sequence ID" value="PNS43180.1"/>
    <property type="molecule type" value="Genomic_DNA"/>
</dbReference>
<comment type="similarity">
    <text evidence="1">Belongs to the glycosyl hydrolase 25 family.</text>
</comment>
<dbReference type="AlphaFoldDB" id="A0A2K1SUF4"/>
<proteinExistence type="inferred from homology"/>
<dbReference type="CDD" id="cd06414">
    <property type="entry name" value="GH25_LytC-like"/>
    <property type="match status" value="1"/>
</dbReference>
<evidence type="ECO:0000256" key="1">
    <source>
        <dbReference type="ARBA" id="ARBA00010646"/>
    </source>
</evidence>
<reference evidence="3 4" key="1">
    <citation type="submission" date="2016-10" db="EMBL/GenBank/DDBJ databases">
        <authorList>
            <person name="Varghese N."/>
        </authorList>
    </citation>
    <scope>NUCLEOTIDE SEQUENCE [LARGE SCALE GENOMIC DNA]</scope>
    <source>
        <strain evidence="3 4">KA00225</strain>
    </source>
</reference>
<feature type="compositionally biased region" description="Basic and acidic residues" evidence="2">
    <location>
        <begin position="160"/>
        <end position="174"/>
    </location>
</feature>
<dbReference type="GO" id="GO:0003796">
    <property type="term" value="F:lysozyme activity"/>
    <property type="evidence" value="ECO:0007669"/>
    <property type="project" value="InterPro"/>
</dbReference>
<dbReference type="Gene3D" id="3.20.20.80">
    <property type="entry name" value="Glycosidases"/>
    <property type="match status" value="1"/>
</dbReference>
<dbReference type="PANTHER" id="PTHR34135">
    <property type="entry name" value="LYSOZYME"/>
    <property type="match status" value="1"/>
</dbReference>
<evidence type="ECO:0000256" key="2">
    <source>
        <dbReference type="SAM" id="MobiDB-lite"/>
    </source>
</evidence>
<dbReference type="InterPro" id="IPR002053">
    <property type="entry name" value="Glyco_hydro_25"/>
</dbReference>
<accession>A0A2K1SUF4</accession>
<sequence>MSGGFVGQIIVRVLVGLISVATAFSANVCGPRQKLSLVDNAESSVVRQTYADSSDDLRAKLNQSNNVNNSSSIPNNPNVELPKKINSSVPNDAEVVSSKYAFTKDGKLKSLDTGKTVTDKKLVGTKDHPADPLELTNGVRFEPVKVSEVRKAIVQSNKTSAKDNAKSNAKDSAKDNNSASNNNRSSKEQELNSSNKPTVKNATFSEALNQNISGTVRTTSSVRNIAVYGNEYGAHWDTDDSGAVTFIDGYDNVFARNATAVIDVSEHQKKIDWEKVSTSGVDGAIIRVSYGWDNGYDKQARRNISECKRLGIPFGVYLYSYAETPEDGASEGVDLVKKLRGLGVKPSDLTYPVYYDLEKWSWSGHNPPNSPYVYQDIVASWWNQLVDAGYDNLGIYSYANYLKGPLNSSFIHDRTSWVASYGMRPGFDMTTPLIGWQYTSSGDIDGIDGRVDLNAFGMADGSVITSGPLMHFGRVSVQSSENNGTGWNISKNGRREVWSRGGDKFVLQYELRDAYYSHGGFNRLGAPVADEENLGGGWWRQKCQNGDVWTHGRNKKFVIQYELRGSYYDHGGESRLGVPVADEENIGGGWWRQKCQNGDVWTHGSDKKFAIMFNLRSSFYRHGGTPRLGAPVADEEDMGGGWWRQKCENGDLWTHGRSTKLVIQYDLRDSYYNHGDCNRLGAPVADEENIGGGWWRQKCQNGDVWTYGRDTKLAIMFNLRGSFYKHGGTPRLGAPVADEEDMGNGWWRQKCKNGDLWTRGSRDKFAILFNLRKDYYARGDFEKVGGPVEDEHYDGKGIWRQKCQNSVLEAR</sequence>
<dbReference type="RefSeq" id="WP_103084670.1">
    <property type="nucleotide sequence ID" value="NZ_MNLH01000003.1"/>
</dbReference>
<dbReference type="SUPFAM" id="SSF51445">
    <property type="entry name" value="(Trans)glycosidases"/>
    <property type="match status" value="1"/>
</dbReference>
<organism evidence="3 4">
    <name type="scientific">Gardnerella vaginalis</name>
    <dbReference type="NCBI Taxonomy" id="2702"/>
    <lineage>
        <taxon>Bacteria</taxon>
        <taxon>Bacillati</taxon>
        <taxon>Actinomycetota</taxon>
        <taxon>Actinomycetes</taxon>
        <taxon>Bifidobacteriales</taxon>
        <taxon>Bifidobacteriaceae</taxon>
        <taxon>Gardnerella</taxon>
    </lineage>
</organism>